<dbReference type="RefSeq" id="WP_323223921.1">
    <property type="nucleotide sequence ID" value="NZ_JAYGHT010000075.1"/>
</dbReference>
<gene>
    <name evidence="2" type="ORF">VB854_14450</name>
</gene>
<reference evidence="2 3" key="1">
    <citation type="submission" date="2023-12" db="EMBL/GenBank/DDBJ databases">
        <title>Baltic Sea Cyanobacteria.</title>
        <authorList>
            <person name="Delbaje E."/>
            <person name="Fewer D.P."/>
            <person name="Shishido T.K."/>
        </authorList>
    </citation>
    <scope>NUCLEOTIDE SEQUENCE [LARGE SCALE GENOMIC DNA]</scope>
    <source>
        <strain evidence="2 3">CCNP 1315</strain>
    </source>
</reference>
<feature type="transmembrane region" description="Helical" evidence="1">
    <location>
        <begin position="31"/>
        <end position="53"/>
    </location>
</feature>
<feature type="transmembrane region" description="Helical" evidence="1">
    <location>
        <begin position="100"/>
        <end position="120"/>
    </location>
</feature>
<keyword evidence="1" id="KW-0812">Transmembrane</keyword>
<keyword evidence="1" id="KW-1133">Transmembrane helix</keyword>
<dbReference type="Proteomes" id="UP001301728">
    <property type="component" value="Unassembled WGS sequence"/>
</dbReference>
<evidence type="ECO:0000313" key="3">
    <source>
        <dbReference type="Proteomes" id="UP001301728"/>
    </source>
</evidence>
<sequence>MKTYRWIVFGILIALIPIGLASKYYQGPLQFWVNNSFSSIFYELFWIFLVVFIQPRLSPGWVAFWVFIVTAVLEFMQLWKPPFLQAIRATLMGRLLLGTTFVWGDFLYYVLGCVVGWLILRGLRSKYVKS</sequence>
<comment type="caution">
    <text evidence="2">The sequence shown here is derived from an EMBL/GenBank/DDBJ whole genome shotgun (WGS) entry which is preliminary data.</text>
</comment>
<name>A0ABU5TZ20_9CYAN</name>
<evidence type="ECO:0000313" key="2">
    <source>
        <dbReference type="EMBL" id="MEA5520145.1"/>
    </source>
</evidence>
<protein>
    <submittedName>
        <fullName evidence="2">DUF2809 domain-containing protein</fullName>
    </submittedName>
</protein>
<dbReference type="Pfam" id="PF10990">
    <property type="entry name" value="DUF2809"/>
    <property type="match status" value="1"/>
</dbReference>
<proteinExistence type="predicted"/>
<keyword evidence="1" id="KW-0472">Membrane</keyword>
<organism evidence="2 3">
    <name type="scientific">Limnoraphis robusta CCNP1315</name>
    <dbReference type="NCBI Taxonomy" id="3110306"/>
    <lineage>
        <taxon>Bacteria</taxon>
        <taxon>Bacillati</taxon>
        <taxon>Cyanobacteriota</taxon>
        <taxon>Cyanophyceae</taxon>
        <taxon>Oscillatoriophycideae</taxon>
        <taxon>Oscillatoriales</taxon>
        <taxon>Sirenicapillariaceae</taxon>
        <taxon>Limnoraphis</taxon>
    </lineage>
</organism>
<feature type="transmembrane region" description="Helical" evidence="1">
    <location>
        <begin position="60"/>
        <end position="80"/>
    </location>
</feature>
<dbReference type="InterPro" id="IPR021257">
    <property type="entry name" value="DUF2809"/>
</dbReference>
<keyword evidence="3" id="KW-1185">Reference proteome</keyword>
<dbReference type="EMBL" id="JAYGHT010000075">
    <property type="protein sequence ID" value="MEA5520145.1"/>
    <property type="molecule type" value="Genomic_DNA"/>
</dbReference>
<evidence type="ECO:0000256" key="1">
    <source>
        <dbReference type="SAM" id="Phobius"/>
    </source>
</evidence>
<accession>A0ABU5TZ20</accession>